<keyword evidence="3" id="KW-0539">Nucleus</keyword>
<dbReference type="Proteomes" id="UP001324427">
    <property type="component" value="Unassembled WGS sequence"/>
</dbReference>
<dbReference type="Pfam" id="PF17745">
    <property type="entry name" value="Ydr279_N"/>
    <property type="match status" value="1"/>
</dbReference>
<dbReference type="InterPro" id="IPR040456">
    <property type="entry name" value="RNase_H2_suB"/>
</dbReference>
<feature type="region of interest" description="Disordered" evidence="6">
    <location>
        <begin position="1"/>
        <end position="31"/>
    </location>
</feature>
<evidence type="ECO:0000256" key="5">
    <source>
        <dbReference type="ARBA" id="ARBA00033464"/>
    </source>
</evidence>
<feature type="region of interest" description="Disordered" evidence="6">
    <location>
        <begin position="250"/>
        <end position="286"/>
    </location>
</feature>
<name>A0AAV9JBH3_9PEZI</name>
<evidence type="ECO:0000259" key="7">
    <source>
        <dbReference type="Pfam" id="PF09468"/>
    </source>
</evidence>
<dbReference type="PANTHER" id="PTHR13383:SF11">
    <property type="entry name" value="RIBONUCLEASE H2 SUBUNIT B"/>
    <property type="match status" value="1"/>
</dbReference>
<dbReference type="AlphaFoldDB" id="A0AAV9JBH3"/>
<feature type="compositionally biased region" description="Basic residues" evidence="6">
    <location>
        <begin position="415"/>
        <end position="424"/>
    </location>
</feature>
<feature type="region of interest" description="Disordered" evidence="6">
    <location>
        <begin position="397"/>
        <end position="427"/>
    </location>
</feature>
<accession>A0AAV9JBH3</accession>
<evidence type="ECO:0000256" key="6">
    <source>
        <dbReference type="SAM" id="MobiDB-lite"/>
    </source>
</evidence>
<comment type="caution">
    <text evidence="9">The sequence shown here is derived from an EMBL/GenBank/DDBJ whole genome shotgun (WGS) entry which is preliminary data.</text>
</comment>
<feature type="domain" description="Ribonuclease H2 subunit B wHTH" evidence="7">
    <location>
        <begin position="133"/>
        <end position="343"/>
    </location>
</feature>
<organism evidence="9 10">
    <name type="scientific">Oleoguttula mirabilis</name>
    <dbReference type="NCBI Taxonomy" id="1507867"/>
    <lineage>
        <taxon>Eukaryota</taxon>
        <taxon>Fungi</taxon>
        <taxon>Dikarya</taxon>
        <taxon>Ascomycota</taxon>
        <taxon>Pezizomycotina</taxon>
        <taxon>Dothideomycetes</taxon>
        <taxon>Dothideomycetidae</taxon>
        <taxon>Mycosphaerellales</taxon>
        <taxon>Teratosphaeriaceae</taxon>
        <taxon>Oleoguttula</taxon>
    </lineage>
</organism>
<proteinExistence type="predicted"/>
<evidence type="ECO:0000313" key="9">
    <source>
        <dbReference type="EMBL" id="KAK4542552.1"/>
    </source>
</evidence>
<keyword evidence="10" id="KW-1185">Reference proteome</keyword>
<dbReference type="GO" id="GO:0032299">
    <property type="term" value="C:ribonuclease H2 complex"/>
    <property type="evidence" value="ECO:0007669"/>
    <property type="project" value="InterPro"/>
</dbReference>
<evidence type="ECO:0000256" key="3">
    <source>
        <dbReference type="ARBA" id="ARBA00023242"/>
    </source>
</evidence>
<evidence type="ECO:0000256" key="1">
    <source>
        <dbReference type="ARBA" id="ARBA00004123"/>
    </source>
</evidence>
<dbReference type="PANTHER" id="PTHR13383">
    <property type="entry name" value="RIBONUCLEASE H2 SUBUNIT B"/>
    <property type="match status" value="1"/>
</dbReference>
<feature type="compositionally biased region" description="Polar residues" evidence="6">
    <location>
        <begin position="272"/>
        <end position="283"/>
    </location>
</feature>
<sequence>MKTRSRKPAASKAKPDETTKPTLQTLEPSVEQPPQLFVLPKNASPNARIITLPNPASSTPSRYFADPKHGFYEFTRIAAPKKACRSWLLAPDGLDEDDTPRQTTQDDSIQQDDEAYVLQTPDLFIATPIDPLFIVLPALWPADDGMGRPDWGTLHDRLFFEPHADRFEHLQTVLKSSGGRALETMIEKRMRAVCNVIDTGPEEDASFTLNVIMLAGQLLNKALKMVKAGLPASMEEHFVKKALEMPELSMRREESSVSMVSEDATAGAESPGSVSAATSQNTDTSATSIATVSTTATTLSVASVNASSSIPPAADISHLLRLRTALTFLLTTYTPPALRAHLQTIFADPAKSPLVDFTPLNKHLAHIAALRSEAQALRSISDNISRKRGVLDDDEAVEKANVKKQKKEDEEAKKKGMSHGVKRLMKADTSGMKKMSSFFGKAAAGKKG</sequence>
<comment type="subcellular location">
    <subcellularLocation>
        <location evidence="1">Nucleus</location>
    </subcellularLocation>
</comment>
<evidence type="ECO:0000313" key="10">
    <source>
        <dbReference type="Proteomes" id="UP001324427"/>
    </source>
</evidence>
<evidence type="ECO:0000256" key="2">
    <source>
        <dbReference type="ARBA" id="ARBA00019062"/>
    </source>
</evidence>
<feature type="compositionally biased region" description="Basic and acidic residues" evidence="6">
    <location>
        <begin position="397"/>
        <end position="414"/>
    </location>
</feature>
<dbReference type="InterPro" id="IPR019024">
    <property type="entry name" value="RNase_H2_suB_wHTH"/>
</dbReference>
<gene>
    <name evidence="9" type="ORF">LTR36_006600</name>
</gene>
<comment type="function">
    <text evidence="4">Non catalytic subunit of RNase H2, an endonuclease that specifically degrades the RNA of RNA:DNA hybrids. Participates in DNA replication, possibly by mediating the removal of lagging-strand Okazaki fragment RNA primers during DNA replication. Mediates the excision of single ribonucleotides from DNA:RNA duplexes.</text>
</comment>
<feature type="domain" description="Rnh202 triple barrel" evidence="8">
    <location>
        <begin position="38"/>
        <end position="130"/>
    </location>
</feature>
<dbReference type="GO" id="GO:0005654">
    <property type="term" value="C:nucleoplasm"/>
    <property type="evidence" value="ECO:0007669"/>
    <property type="project" value="TreeGrafter"/>
</dbReference>
<protein>
    <recommendedName>
        <fullName evidence="2">Ribonuclease H2 subunit B</fullName>
    </recommendedName>
    <alternativeName>
        <fullName evidence="5">Ribonuclease HI subunit B</fullName>
    </alternativeName>
</protein>
<evidence type="ECO:0000256" key="4">
    <source>
        <dbReference type="ARBA" id="ARBA00024778"/>
    </source>
</evidence>
<dbReference type="Pfam" id="PF09468">
    <property type="entry name" value="RNase_H2-Ydr279"/>
    <property type="match status" value="1"/>
</dbReference>
<evidence type="ECO:0000259" key="8">
    <source>
        <dbReference type="Pfam" id="PF17745"/>
    </source>
</evidence>
<reference evidence="9 10" key="1">
    <citation type="submission" date="2021-11" db="EMBL/GenBank/DDBJ databases">
        <title>Black yeast isolated from Biological Soil Crust.</title>
        <authorList>
            <person name="Kurbessoian T."/>
        </authorList>
    </citation>
    <scope>NUCLEOTIDE SEQUENCE [LARGE SCALE GENOMIC DNA]</scope>
    <source>
        <strain evidence="9 10">CCFEE 5522</strain>
    </source>
</reference>
<dbReference type="GO" id="GO:0006401">
    <property type="term" value="P:RNA catabolic process"/>
    <property type="evidence" value="ECO:0007669"/>
    <property type="project" value="TreeGrafter"/>
</dbReference>
<dbReference type="InterPro" id="IPR041195">
    <property type="entry name" value="Rnh202_N"/>
</dbReference>
<dbReference type="EMBL" id="JAVFHQ010000040">
    <property type="protein sequence ID" value="KAK4542552.1"/>
    <property type="molecule type" value="Genomic_DNA"/>
</dbReference>